<dbReference type="Gene3D" id="2.40.160.160">
    <property type="entry name" value="Inverse autotransporter, beta-domain"/>
    <property type="match status" value="1"/>
</dbReference>
<dbReference type="InterPro" id="IPR051715">
    <property type="entry name" value="Intimin-Invasin_domain"/>
</dbReference>
<dbReference type="GO" id="GO:0007155">
    <property type="term" value="P:cell adhesion"/>
    <property type="evidence" value="ECO:0007669"/>
    <property type="project" value="InterPro"/>
</dbReference>
<evidence type="ECO:0000313" key="5">
    <source>
        <dbReference type="Proteomes" id="UP000225833"/>
    </source>
</evidence>
<dbReference type="InterPro" id="IPR038177">
    <property type="entry name" value="IAT_beta_sf"/>
</dbReference>
<dbReference type="Pfam" id="PF11924">
    <property type="entry name" value="IAT_beta"/>
    <property type="match status" value="1"/>
</dbReference>
<dbReference type="PANTHER" id="PTHR39576">
    <property type="entry name" value="ATTACHING AND EFFACING PROTEIN HOMOLOG-RELATED-RELATED"/>
    <property type="match status" value="1"/>
</dbReference>
<dbReference type="InterPro" id="IPR024519">
    <property type="entry name" value="IAT_beta"/>
</dbReference>
<dbReference type="EMBL" id="NIBS01000023">
    <property type="protein sequence ID" value="PHM24778.1"/>
    <property type="molecule type" value="Genomic_DNA"/>
</dbReference>
<dbReference type="AlphaFoldDB" id="A0A2D0ISA7"/>
<feature type="region of interest" description="Disordered" evidence="2">
    <location>
        <begin position="538"/>
        <end position="557"/>
    </location>
</feature>
<evidence type="ECO:0000256" key="1">
    <source>
        <dbReference type="ARBA" id="ARBA00010116"/>
    </source>
</evidence>
<dbReference type="PANTHER" id="PTHR39576:SF2">
    <property type="entry name" value="ATTACHING AND EFFACING PROTEIN HOMOLOG-RELATED"/>
    <property type="match status" value="1"/>
</dbReference>
<dbReference type="OrthoDB" id="6437047at2"/>
<accession>A0A2D0ISA7</accession>
<evidence type="ECO:0000259" key="3">
    <source>
        <dbReference type="Pfam" id="PF11924"/>
    </source>
</evidence>
<sequence>MLSYISKFIVLLSVLYTLLIPSTMIRAFADENLTTEKSLPQEKERKDNLAIRVNESNKKDDIQKADNFSETELPNFITKNIQTVGNILSSSSSELVEQAKSYALGKFNSTIASEAQKWLSQFGTAKINFGLDRKGKLENNSLDLLLPLYDNKTDWLLFSQLGYRNKDSRNTVNLGLGGRYFYQNWMYGLNTFYDYDLTGKNKRIGFGGEIWGDYIKLSANTYRRLSDWQISRNFEEHHERPANGYDINGEFFLPAYPNLGGKLVYEQYFGENVTLFNRHTKQKNPSLVKLGVTYTPIPLITMGVDYRQGEGGRTETQFLANLNYRLGVPLGTQLSPENVAAMRTLAGSRYELVERNNNIVLDHKKIPIAQFSVPETIVGYSHMQKNISAIFPADASIKQVHWAINEEKIFESKNGKLSSKVGKSIQITLPKFSLDEKNNYSIYVFAELTNGKKIGPKQIQALVMPFMVKKWKEGEPVYIIPERTSRDDGKATYILKPVMTFDTEIGAPVPCAIIENYQWATEPHNDLEIKIEKGTASDDCPNIDNSKSSGDKIPLTTDKHGRITQKVTLTSDKNIGNVNVYLTTDGVRKSIGKIGHEEGKKPTIQSMTLEPSNGSVLPSGSYKIIATISGTDDKNKIPVKWKLMKPQNAGLSLSPSEETTTVSNEKLTATLTSSSQNTPPGTVAEVCLTINGEPESQKTHKCIEVKFKSPPVDFDIAWVKPINFDKDKPLLGDGSSAYTFEALIVKKGTAGTTNEPIEGNTFSNVLWTTEPDQKSIHQLQLHSTANSMTTGTKKDNKPGILTITLTSKVGIGYISAYNSDSSKVGPGVNVTLTMQDPKGLPVHKTSAHVIFKPKDEPAGILLYNVLSDNQEPQKKILTQDGRPHSAFPSIAGQLIKLNSGDFVSTDNDYVGYDIDGGHDLYSIIIDGNGKMRFLAPGNPVITLFITKPNKSQYAYKYIADIKKYYTVEGTMRSWNDNPSCKNFNEENVTLEDITHTLGDEYGKNKLHDWGLLYGNDQNKTNAKILVTKKSVSDEDEYGVYDLISGKFISNKNTLGFLLCIRKP</sequence>
<reference evidence="4 5" key="1">
    <citation type="journal article" date="2017" name="Nat. Microbiol.">
        <title>Natural product diversity associated with the nematode symbionts Photorhabdus and Xenorhabdus.</title>
        <authorList>
            <person name="Tobias N.J."/>
            <person name="Wolff H."/>
            <person name="Djahanschiri B."/>
            <person name="Grundmann F."/>
            <person name="Kronenwerth M."/>
            <person name="Shi Y.M."/>
            <person name="Simonyi S."/>
            <person name="Grun P."/>
            <person name="Shapiro-Ilan D."/>
            <person name="Pidot S.J."/>
            <person name="Stinear T.P."/>
            <person name="Ebersberger I."/>
            <person name="Bode H.B."/>
        </authorList>
    </citation>
    <scope>NUCLEOTIDE SEQUENCE [LARGE SCALE GENOMIC DNA]</scope>
    <source>
        <strain evidence="4 5">DSM 16342</strain>
    </source>
</reference>
<dbReference type="GO" id="GO:0009279">
    <property type="term" value="C:cell outer membrane"/>
    <property type="evidence" value="ECO:0007669"/>
    <property type="project" value="TreeGrafter"/>
</dbReference>
<dbReference type="PRINTS" id="PR01369">
    <property type="entry name" value="INTIMIN"/>
</dbReference>
<dbReference type="InterPro" id="IPR003535">
    <property type="entry name" value="Intimin/invasin_bac"/>
</dbReference>
<organism evidence="4 5">
    <name type="scientific">Xenorhabdus budapestensis</name>
    <dbReference type="NCBI Taxonomy" id="290110"/>
    <lineage>
        <taxon>Bacteria</taxon>
        <taxon>Pseudomonadati</taxon>
        <taxon>Pseudomonadota</taxon>
        <taxon>Gammaproteobacteria</taxon>
        <taxon>Enterobacterales</taxon>
        <taxon>Morganellaceae</taxon>
        <taxon>Xenorhabdus</taxon>
    </lineage>
</organism>
<dbReference type="Proteomes" id="UP000225833">
    <property type="component" value="Unassembled WGS sequence"/>
</dbReference>
<comment type="similarity">
    <text evidence="1">Belongs to the intimin/invasin family.</text>
</comment>
<proteinExistence type="inferred from homology"/>
<protein>
    <submittedName>
        <fullName evidence="4">Putative invasin</fullName>
    </submittedName>
</protein>
<feature type="domain" description="Inverse autotransporter beta-domain" evidence="3">
    <location>
        <begin position="85"/>
        <end position="357"/>
    </location>
</feature>
<gene>
    <name evidence="4" type="ORF">Xbud_03233</name>
</gene>
<dbReference type="FunFam" id="2.40.160.160:FF:000001">
    <property type="entry name" value="Intimin-like inverse autotransporter SinH"/>
    <property type="match status" value="1"/>
</dbReference>
<dbReference type="RefSeq" id="WP_099136970.1">
    <property type="nucleotide sequence ID" value="NZ_CAWNNJ010000090.1"/>
</dbReference>
<evidence type="ECO:0000256" key="2">
    <source>
        <dbReference type="SAM" id="MobiDB-lite"/>
    </source>
</evidence>
<name>A0A2D0ISA7_XENBU</name>
<comment type="caution">
    <text evidence="4">The sequence shown here is derived from an EMBL/GenBank/DDBJ whole genome shotgun (WGS) entry which is preliminary data.</text>
</comment>
<evidence type="ECO:0000313" key="4">
    <source>
        <dbReference type="EMBL" id="PHM24778.1"/>
    </source>
</evidence>